<dbReference type="Proteomes" id="UP000053577">
    <property type="component" value="Unassembled WGS sequence"/>
</dbReference>
<dbReference type="Pfam" id="PF09862">
    <property type="entry name" value="DUF2089"/>
    <property type="match status" value="1"/>
</dbReference>
<evidence type="ECO:0000259" key="1">
    <source>
        <dbReference type="Pfam" id="PF09862"/>
    </source>
</evidence>
<dbReference type="EMBL" id="AP017649">
    <property type="protein sequence ID" value="BAZ97100.1"/>
    <property type="molecule type" value="Genomic_DNA"/>
</dbReference>
<evidence type="ECO:0000313" key="4">
    <source>
        <dbReference type="EMBL" id="WRO07735.1"/>
    </source>
</evidence>
<dbReference type="OrthoDB" id="9797643at2"/>
<dbReference type="eggNOG" id="COG3877">
    <property type="taxonomic scope" value="Bacteria"/>
</dbReference>
<dbReference type="EMBL" id="CP141531">
    <property type="protein sequence ID" value="WRO07735.1"/>
    <property type="molecule type" value="Genomic_DNA"/>
</dbReference>
<reference evidence="3 5" key="1">
    <citation type="journal article" date="2015" name="Sci. Rep.">
        <title>A comparative genomics and reductive dehalogenase gene transcription study of two chloroethene-respiring bacteria, Dehalococcoides mccartyi strains MB and 11a.</title>
        <authorList>
            <person name="Low A."/>
            <person name="Shen Z."/>
            <person name="Cheng D."/>
            <person name="Rogers M.J."/>
            <person name="Lee P.K."/>
            <person name="He J."/>
        </authorList>
    </citation>
    <scope>NUCLEOTIDE SEQUENCE [LARGE SCALE GENOMIC DNA]</scope>
    <source>
        <strain evidence="3 5">MB</strain>
    </source>
</reference>
<dbReference type="InterPro" id="IPR018658">
    <property type="entry name" value="DUF2089"/>
</dbReference>
<accession>A0A0V8M4B4</accession>
<reference evidence="2 6" key="2">
    <citation type="journal article" date="2017" name="Sci. Rep.">
        <title>Isolation and genomic characterization of a Dehalococcoides strain suggests genomic rearrangement during culture.</title>
        <authorList>
            <person name="Yohda M."/>
            <person name="Ikegami K."/>
            <person name="Aita Y."/>
            <person name="Kitajima M."/>
            <person name="Takechi A."/>
            <person name="Iwamoto M."/>
            <person name="Fukuda T."/>
            <person name="Tamura N."/>
            <person name="Shibasaki J."/>
            <person name="Koike S."/>
            <person name="Komatsu D."/>
            <person name="Miyagi S."/>
            <person name="Nishimura M."/>
            <person name="Uchino Y."/>
            <person name="Shiroma A."/>
            <person name="Shimoji M."/>
            <person name="Tamotsu H."/>
            <person name="Ashimine N."/>
            <person name="Shinzato M."/>
            <person name="Ohki S."/>
            <person name="Nakano K."/>
            <person name="Teruya K."/>
            <person name="Satou K."/>
            <person name="Hirano T."/>
            <person name="Yagi O."/>
        </authorList>
    </citation>
    <scope>NUCLEOTIDE SEQUENCE [LARGE SCALE GENOMIC DNA]</scope>
    <source>
        <strain evidence="2 6">UCH-ATV1</strain>
    </source>
</reference>
<dbReference type="Proteomes" id="UP000218257">
    <property type="component" value="Chromosome"/>
</dbReference>
<gene>
    <name evidence="3" type="ORF">DA01_01130</name>
    <name evidence="2" type="ORF">DEHALATV1_0472</name>
    <name evidence="4" type="ORF">VLL09_02295</name>
</gene>
<evidence type="ECO:0000313" key="2">
    <source>
        <dbReference type="EMBL" id="BAZ97100.1"/>
    </source>
</evidence>
<dbReference type="Proteomes" id="UP001327986">
    <property type="component" value="Chromosome"/>
</dbReference>
<evidence type="ECO:0000313" key="6">
    <source>
        <dbReference type="Proteomes" id="UP000218257"/>
    </source>
</evidence>
<organism evidence="3 5">
    <name type="scientific">Dehalococcoides mccartyi</name>
    <dbReference type="NCBI Taxonomy" id="61435"/>
    <lineage>
        <taxon>Bacteria</taxon>
        <taxon>Bacillati</taxon>
        <taxon>Chloroflexota</taxon>
        <taxon>Dehalococcoidia</taxon>
        <taxon>Dehalococcoidales</taxon>
        <taxon>Dehalococcoidaceae</taxon>
        <taxon>Dehalococcoides</taxon>
    </lineage>
</organism>
<proteinExistence type="predicted"/>
<dbReference type="EMBL" id="JGYD01000010">
    <property type="protein sequence ID" value="KSV18607.1"/>
    <property type="molecule type" value="Genomic_DNA"/>
</dbReference>
<evidence type="ECO:0000313" key="5">
    <source>
        <dbReference type="Proteomes" id="UP000053577"/>
    </source>
</evidence>
<feature type="domain" description="DUF2089" evidence="1">
    <location>
        <begin position="43"/>
        <end position="84"/>
    </location>
</feature>
<reference evidence="4" key="3">
    <citation type="submission" date="2023-12" db="EMBL/GenBank/DDBJ databases">
        <title>Isolation of organohalide respiring bacteria Dehalococcoides mccartyi strain GPTCE1 in groundwater collected near a chemical plant in Suzhou, China.</title>
        <authorList>
            <person name="Liu G."/>
        </authorList>
    </citation>
    <scope>NUCLEOTIDE SEQUENCE</scope>
    <source>
        <strain evidence="4">GPTCE1</strain>
    </source>
</reference>
<dbReference type="RefSeq" id="WP_041341593.1">
    <property type="nucleotide sequence ID" value="NZ_AP017649.1"/>
</dbReference>
<protein>
    <submittedName>
        <fullName evidence="4">DUF2089 domain-containing protein</fullName>
    </submittedName>
    <submittedName>
        <fullName evidence="3">RNA polymerase sigma70</fullName>
    </submittedName>
</protein>
<dbReference type="AlphaFoldDB" id="A0A0V8M4B4"/>
<sequence>MAKDWQELTKLTQGATVTVERVKLASSGIAIEGSFELPALARLSAEDQVFVMAFVKCHGSIKDMEKFFGISYPTVKNRLQRIGANFSFVENFPTPPTTNEDDNVLAELEKGGISVDEALRRLQR</sequence>
<evidence type="ECO:0000313" key="3">
    <source>
        <dbReference type="EMBL" id="KSV18607.1"/>
    </source>
</evidence>
<name>A0A0V8M4B4_9CHLR</name>
<dbReference type="PATRIC" id="fig|61435.5.peg.231"/>